<feature type="domain" description="VWFA" evidence="3">
    <location>
        <begin position="298"/>
        <end position="462"/>
    </location>
</feature>
<comment type="caution">
    <text evidence="4">The sequence shown here is derived from an EMBL/GenBank/DDBJ whole genome shotgun (WGS) entry which is preliminary data.</text>
</comment>
<dbReference type="Pfam" id="PF00092">
    <property type="entry name" value="VWA"/>
    <property type="match status" value="1"/>
</dbReference>
<dbReference type="InterPro" id="IPR054528">
    <property type="entry name" value="TcaA_5th"/>
</dbReference>
<evidence type="ECO:0000256" key="2">
    <source>
        <dbReference type="SAM" id="Phobius"/>
    </source>
</evidence>
<evidence type="ECO:0000313" key="5">
    <source>
        <dbReference type="Proteomes" id="UP000823863"/>
    </source>
</evidence>
<dbReference type="InterPro" id="IPR002035">
    <property type="entry name" value="VWF_A"/>
</dbReference>
<keyword evidence="2" id="KW-1133">Transmembrane helix</keyword>
<keyword evidence="2" id="KW-0472">Membrane</keyword>
<accession>A0A9D2PV36</accession>
<evidence type="ECO:0000313" key="4">
    <source>
        <dbReference type="EMBL" id="HJC67694.1"/>
    </source>
</evidence>
<name>A0A9D2PV36_9FIRM</name>
<proteinExistence type="predicted"/>
<dbReference type="CDD" id="cd00198">
    <property type="entry name" value="vWFA"/>
    <property type="match status" value="1"/>
</dbReference>
<sequence>MNNKKRGSNCAGSALVIGMIVMAVLVVGSGVGLGAKTGLDTRKWNNLSQAVDSYRISYFSNQKENLGKRWEDTGIFDFSERKDILEQMEKLEGSAKEADTWFAEETARIQTASEQKEDYHLSDGYADYESYLESCMEALESRDYEKARELTEEADSQLEELIEENETYIEEKVRSYAALDLSTADVEDKTNLQTELQTAEQLAKEGKYNELGPVFEKMDEIAYRYMEPEHKLNISVQQVDASAFPNVRLYLRVEDALSGEVPVLDDILFFIRKQDANANFVKQQISRVSQLNENEALNVDMVADVSGSMAGQPIQEAKNVMSNFISSVQFSAGDLVELITFSSGVYLEEEFTNSASTLISKINGLNTGNDTSLYDALYTAVTRTAARSGAKCVMAFTDGMDNNSSCSSQDVIDLAKRYQVPIFIIGLGTSNYSEIRQIASETGGEYYEISNITSMADIYQEIYRKEKELYLVEFEDTTGTVTSSANITVGYHSETYGGECNYSYTPSVLLDVEGAALYQDGPEAVVEGYMKAFDDAMTNSDFSAISGFLKPESSIDQTQQQYVLKDISEMLDSYEIVSVDYDTNDSCVVTTRENYYVQKPGVPLELLTQQCRYRVVRENGAWKMTDFADSVQVLSRVKQ</sequence>
<reference evidence="4" key="1">
    <citation type="journal article" date="2021" name="PeerJ">
        <title>Extensive microbial diversity within the chicken gut microbiome revealed by metagenomics and culture.</title>
        <authorList>
            <person name="Gilroy R."/>
            <person name="Ravi A."/>
            <person name="Getino M."/>
            <person name="Pursley I."/>
            <person name="Horton D.L."/>
            <person name="Alikhan N.F."/>
            <person name="Baker D."/>
            <person name="Gharbi K."/>
            <person name="Hall N."/>
            <person name="Watson M."/>
            <person name="Adriaenssens E.M."/>
            <person name="Foster-Nyarko E."/>
            <person name="Jarju S."/>
            <person name="Secka A."/>
            <person name="Antonio M."/>
            <person name="Oren A."/>
            <person name="Chaudhuri R.R."/>
            <person name="La Ragione R."/>
            <person name="Hildebrand F."/>
            <person name="Pallen M.J."/>
        </authorList>
    </citation>
    <scope>NUCLEOTIDE SEQUENCE</scope>
    <source>
        <strain evidence="4">CHK198-12963</strain>
    </source>
</reference>
<dbReference type="PANTHER" id="PTHR24020">
    <property type="entry name" value="COLLAGEN ALPHA"/>
    <property type="match status" value="1"/>
</dbReference>
<dbReference type="SUPFAM" id="SSF53300">
    <property type="entry name" value="vWA-like"/>
    <property type="match status" value="1"/>
</dbReference>
<dbReference type="PROSITE" id="PS50234">
    <property type="entry name" value="VWFA"/>
    <property type="match status" value="1"/>
</dbReference>
<dbReference type="EMBL" id="DWWB01000078">
    <property type="protein sequence ID" value="HJC67694.1"/>
    <property type="molecule type" value="Genomic_DNA"/>
</dbReference>
<protein>
    <submittedName>
        <fullName evidence="4">VWA domain-containing protein</fullName>
    </submittedName>
</protein>
<dbReference type="PANTHER" id="PTHR24020:SF20">
    <property type="entry name" value="PH DOMAIN-CONTAINING PROTEIN"/>
    <property type="match status" value="1"/>
</dbReference>
<feature type="transmembrane region" description="Helical" evidence="2">
    <location>
        <begin position="12"/>
        <end position="35"/>
    </location>
</feature>
<dbReference type="Proteomes" id="UP000823863">
    <property type="component" value="Unassembled WGS sequence"/>
</dbReference>
<feature type="coiled-coil region" evidence="1">
    <location>
        <begin position="144"/>
        <end position="171"/>
    </location>
</feature>
<dbReference type="InterPro" id="IPR036465">
    <property type="entry name" value="vWFA_dom_sf"/>
</dbReference>
<keyword evidence="2" id="KW-0812">Transmembrane</keyword>
<dbReference type="Gene3D" id="3.40.50.410">
    <property type="entry name" value="von Willebrand factor, type A domain"/>
    <property type="match status" value="1"/>
</dbReference>
<dbReference type="InterPro" id="IPR050525">
    <property type="entry name" value="ECM_Assembly_Org"/>
</dbReference>
<evidence type="ECO:0000256" key="1">
    <source>
        <dbReference type="SAM" id="Coils"/>
    </source>
</evidence>
<evidence type="ECO:0000259" key="3">
    <source>
        <dbReference type="PROSITE" id="PS50234"/>
    </source>
</evidence>
<dbReference type="SMART" id="SM00327">
    <property type="entry name" value="VWA"/>
    <property type="match status" value="1"/>
</dbReference>
<dbReference type="AlphaFoldDB" id="A0A9D2PV36"/>
<gene>
    <name evidence="4" type="ORF">H9931_13450</name>
</gene>
<keyword evidence="1" id="KW-0175">Coiled coil</keyword>
<reference evidence="4" key="2">
    <citation type="submission" date="2021-04" db="EMBL/GenBank/DDBJ databases">
        <authorList>
            <person name="Gilroy R."/>
        </authorList>
    </citation>
    <scope>NUCLEOTIDE SEQUENCE</scope>
    <source>
        <strain evidence="4">CHK198-12963</strain>
    </source>
</reference>
<organism evidence="4 5">
    <name type="scientific">Candidatus Enterocloster excrementigallinarum</name>
    <dbReference type="NCBI Taxonomy" id="2838558"/>
    <lineage>
        <taxon>Bacteria</taxon>
        <taxon>Bacillati</taxon>
        <taxon>Bacillota</taxon>
        <taxon>Clostridia</taxon>
        <taxon>Lachnospirales</taxon>
        <taxon>Lachnospiraceae</taxon>
        <taxon>Enterocloster</taxon>
    </lineage>
</organism>
<dbReference type="Pfam" id="PF22819">
    <property type="entry name" value="TcaA_5th"/>
    <property type="match status" value="1"/>
</dbReference>